<dbReference type="InterPro" id="IPR001123">
    <property type="entry name" value="LeuE-type"/>
</dbReference>
<sequence>MMELMTSAQWGAWIQGFGMCLGLIVAIGAQNAFLLGQAVRREHHYSVAALCFVFDVLLIGLGVGGAGGLVSSYPVAASVATWAGAAFVFWYGLGSFRSALRGGSLHADRQQGLSLRRALLITTVVTLLNPQAWLDTVVLIGSLSGTFEGQARWAFGIGAISASAVWFCLLSAGGAKLAPLFRRPISWRVLDGMVCIVMWGIAFSLVRGQLV</sequence>
<evidence type="ECO:0000256" key="1">
    <source>
        <dbReference type="ARBA" id="ARBA00004651"/>
    </source>
</evidence>
<dbReference type="PANTHER" id="PTHR30086:SF20">
    <property type="entry name" value="ARGININE EXPORTER PROTEIN ARGO-RELATED"/>
    <property type="match status" value="1"/>
</dbReference>
<keyword evidence="4 6" id="KW-1133">Transmembrane helix</keyword>
<dbReference type="STRING" id="1121449.SAMN02745704_01599"/>
<feature type="transmembrane region" description="Helical" evidence="6">
    <location>
        <begin position="12"/>
        <end position="35"/>
    </location>
</feature>
<keyword evidence="5 6" id="KW-0472">Membrane</keyword>
<accession>A0A1T4X0V4</accession>
<dbReference type="Pfam" id="PF01810">
    <property type="entry name" value="LysE"/>
    <property type="match status" value="1"/>
</dbReference>
<dbReference type="Proteomes" id="UP000190027">
    <property type="component" value="Unassembled WGS sequence"/>
</dbReference>
<feature type="transmembrane region" description="Helical" evidence="6">
    <location>
        <begin position="185"/>
        <end position="206"/>
    </location>
</feature>
<dbReference type="PANTHER" id="PTHR30086">
    <property type="entry name" value="ARGININE EXPORTER PROTEIN ARGO"/>
    <property type="match status" value="1"/>
</dbReference>
<keyword evidence="2" id="KW-1003">Cell membrane</keyword>
<evidence type="ECO:0000256" key="3">
    <source>
        <dbReference type="ARBA" id="ARBA00022692"/>
    </source>
</evidence>
<evidence type="ECO:0000313" key="8">
    <source>
        <dbReference type="Proteomes" id="UP000190027"/>
    </source>
</evidence>
<dbReference type="GO" id="GO:0015171">
    <property type="term" value="F:amino acid transmembrane transporter activity"/>
    <property type="evidence" value="ECO:0007669"/>
    <property type="project" value="TreeGrafter"/>
</dbReference>
<feature type="transmembrane region" description="Helical" evidence="6">
    <location>
        <begin position="153"/>
        <end position="173"/>
    </location>
</feature>
<feature type="transmembrane region" description="Helical" evidence="6">
    <location>
        <begin position="114"/>
        <end position="133"/>
    </location>
</feature>
<dbReference type="GO" id="GO:0005886">
    <property type="term" value="C:plasma membrane"/>
    <property type="evidence" value="ECO:0007669"/>
    <property type="project" value="UniProtKB-SubCell"/>
</dbReference>
<gene>
    <name evidence="7" type="ORF">SAMN02745704_01599</name>
</gene>
<proteinExistence type="predicted"/>
<dbReference type="RefSeq" id="WP_234990662.1">
    <property type="nucleotide sequence ID" value="NZ_FUYC01000006.1"/>
</dbReference>
<dbReference type="AlphaFoldDB" id="A0A1T4X0V4"/>
<evidence type="ECO:0000313" key="7">
    <source>
        <dbReference type="EMBL" id="SKA83186.1"/>
    </source>
</evidence>
<feature type="transmembrane region" description="Helical" evidence="6">
    <location>
        <begin position="73"/>
        <end position="93"/>
    </location>
</feature>
<keyword evidence="8" id="KW-1185">Reference proteome</keyword>
<dbReference type="EMBL" id="FUYC01000006">
    <property type="protein sequence ID" value="SKA83186.1"/>
    <property type="molecule type" value="Genomic_DNA"/>
</dbReference>
<comment type="subcellular location">
    <subcellularLocation>
        <location evidence="1">Cell membrane</location>
        <topology evidence="1">Multi-pass membrane protein</topology>
    </subcellularLocation>
</comment>
<evidence type="ECO:0000256" key="5">
    <source>
        <dbReference type="ARBA" id="ARBA00023136"/>
    </source>
</evidence>
<reference evidence="7 8" key="1">
    <citation type="submission" date="2017-02" db="EMBL/GenBank/DDBJ databases">
        <authorList>
            <person name="Peterson S.W."/>
        </authorList>
    </citation>
    <scope>NUCLEOTIDE SEQUENCE [LARGE SCALE GENOMIC DNA]</scope>
    <source>
        <strain evidence="7 8">DSM 16080</strain>
    </source>
</reference>
<organism evidence="7 8">
    <name type="scientific">Paucidesulfovibrio gracilis DSM 16080</name>
    <dbReference type="NCBI Taxonomy" id="1121449"/>
    <lineage>
        <taxon>Bacteria</taxon>
        <taxon>Pseudomonadati</taxon>
        <taxon>Thermodesulfobacteriota</taxon>
        <taxon>Desulfovibrionia</taxon>
        <taxon>Desulfovibrionales</taxon>
        <taxon>Desulfovibrionaceae</taxon>
        <taxon>Paucidesulfovibrio</taxon>
    </lineage>
</organism>
<keyword evidence="3 6" id="KW-0812">Transmembrane</keyword>
<feature type="transmembrane region" description="Helical" evidence="6">
    <location>
        <begin position="47"/>
        <end position="67"/>
    </location>
</feature>
<evidence type="ECO:0000256" key="2">
    <source>
        <dbReference type="ARBA" id="ARBA00022475"/>
    </source>
</evidence>
<name>A0A1T4X0V4_9BACT</name>
<evidence type="ECO:0000256" key="4">
    <source>
        <dbReference type="ARBA" id="ARBA00022989"/>
    </source>
</evidence>
<evidence type="ECO:0000256" key="6">
    <source>
        <dbReference type="SAM" id="Phobius"/>
    </source>
</evidence>
<protein>
    <submittedName>
        <fullName evidence="7">L-lysine exporter family protein LysE/ArgO</fullName>
    </submittedName>
</protein>